<reference evidence="4" key="1">
    <citation type="submission" date="2018-01" db="EMBL/GenBank/DDBJ databases">
        <title>Rubneribacter badeniensis gen. nov., sp. nov., and Colonibacter rubneri, gen. nov., sp. nov., WGS of new members of the Eggerthellaceae.</title>
        <authorList>
            <person name="Danylec N."/>
            <person name="Stoll D.A."/>
            <person name="Doetsch A."/>
            <person name="Kulling S.E."/>
            <person name="Huch M."/>
        </authorList>
    </citation>
    <scope>NUCLEOTIDE SEQUENCE [LARGE SCALE GENOMIC DNA]</scope>
    <source>
        <strain evidence="4">ResAG-96</strain>
    </source>
</reference>
<evidence type="ECO:0000256" key="2">
    <source>
        <dbReference type="ARBA" id="ARBA00023235"/>
    </source>
</evidence>
<dbReference type="SUPFAM" id="SSF54506">
    <property type="entry name" value="Diaminopimelate epimerase-like"/>
    <property type="match status" value="1"/>
</dbReference>
<dbReference type="InterPro" id="IPR001653">
    <property type="entry name" value="DAP_epimerase_DapF"/>
</dbReference>
<dbReference type="PANTHER" id="PTHR31689:SF0">
    <property type="entry name" value="DIAMINOPIMELATE EPIMERASE"/>
    <property type="match status" value="1"/>
</dbReference>
<evidence type="ECO:0008006" key="5">
    <source>
        <dbReference type="Google" id="ProtNLM"/>
    </source>
</evidence>
<keyword evidence="2" id="KW-0413">Isomerase</keyword>
<evidence type="ECO:0000313" key="3">
    <source>
        <dbReference type="EMBL" id="PNV68155.1"/>
    </source>
</evidence>
<dbReference type="PANTHER" id="PTHR31689">
    <property type="entry name" value="DIAMINOPIMELATE EPIMERASE, CHLOROPLASTIC"/>
    <property type="match status" value="1"/>
</dbReference>
<comment type="similarity">
    <text evidence="1">Belongs to the diaminopimelate epimerase family.</text>
</comment>
<dbReference type="GO" id="GO:0005829">
    <property type="term" value="C:cytosol"/>
    <property type="evidence" value="ECO:0007669"/>
    <property type="project" value="TreeGrafter"/>
</dbReference>
<organism evidence="3 4">
    <name type="scientific">Enteroscipio rubneri</name>
    <dbReference type="NCBI Taxonomy" id="2070686"/>
    <lineage>
        <taxon>Bacteria</taxon>
        <taxon>Bacillati</taxon>
        <taxon>Actinomycetota</taxon>
        <taxon>Coriobacteriia</taxon>
        <taxon>Eggerthellales</taxon>
        <taxon>Eggerthellaceae</taxon>
        <taxon>Enteroscipio</taxon>
    </lineage>
</organism>
<dbReference type="Gene3D" id="3.10.310.10">
    <property type="entry name" value="Diaminopimelate Epimerase, Chain A, domain 1"/>
    <property type="match status" value="1"/>
</dbReference>
<keyword evidence="4" id="KW-1185">Reference proteome</keyword>
<sequence>MELEFARLRGLGNDFIFIDDRPCAIELTVEQVACLCDRHVGIGADGVVLVRPPAIPAARPYALH</sequence>
<evidence type="ECO:0000256" key="1">
    <source>
        <dbReference type="ARBA" id="ARBA00010219"/>
    </source>
</evidence>
<dbReference type="EMBL" id="PPEK01000003">
    <property type="protein sequence ID" value="PNV68155.1"/>
    <property type="molecule type" value="Genomic_DNA"/>
</dbReference>
<protein>
    <recommendedName>
        <fullName evidence="5">Diaminopimelate epimerase</fullName>
    </recommendedName>
</protein>
<dbReference type="GO" id="GO:0009089">
    <property type="term" value="P:lysine biosynthetic process via diaminopimelate"/>
    <property type="evidence" value="ECO:0007669"/>
    <property type="project" value="InterPro"/>
</dbReference>
<evidence type="ECO:0000313" key="4">
    <source>
        <dbReference type="Proteomes" id="UP000236197"/>
    </source>
</evidence>
<comment type="caution">
    <text evidence="3">The sequence shown here is derived from an EMBL/GenBank/DDBJ whole genome shotgun (WGS) entry which is preliminary data.</text>
</comment>
<dbReference type="AlphaFoldDB" id="A0A2K2UCU3"/>
<proteinExistence type="inferred from homology"/>
<dbReference type="GO" id="GO:0008837">
    <property type="term" value="F:diaminopimelate epimerase activity"/>
    <property type="evidence" value="ECO:0007669"/>
    <property type="project" value="InterPro"/>
</dbReference>
<dbReference type="Proteomes" id="UP000236197">
    <property type="component" value="Unassembled WGS sequence"/>
</dbReference>
<gene>
    <name evidence="3" type="ORF">C2L71_04845</name>
</gene>
<name>A0A2K2UCU3_9ACTN</name>
<accession>A0A2K2UCU3</accession>